<evidence type="ECO:0008006" key="7">
    <source>
        <dbReference type="Google" id="ProtNLM"/>
    </source>
</evidence>
<feature type="coiled-coil region" evidence="3">
    <location>
        <begin position="69"/>
        <end position="103"/>
    </location>
</feature>
<dbReference type="PANTHER" id="PTHR12186:SF2">
    <property type="entry name" value="FGFR1 ONCOGENE PARTNER 2 HOMOLOG"/>
    <property type="match status" value="1"/>
</dbReference>
<evidence type="ECO:0000313" key="6">
    <source>
        <dbReference type="Proteomes" id="UP000828390"/>
    </source>
</evidence>
<dbReference type="OrthoDB" id="21214at2759"/>
<dbReference type="PANTHER" id="PTHR12186">
    <property type="entry name" value="SIKE FAMILY MEMBER"/>
    <property type="match status" value="1"/>
</dbReference>
<dbReference type="EMBL" id="JAIWYP010000001">
    <property type="protein sequence ID" value="KAH3877338.1"/>
    <property type="molecule type" value="Genomic_DNA"/>
</dbReference>
<evidence type="ECO:0000256" key="2">
    <source>
        <dbReference type="ARBA" id="ARBA00023054"/>
    </source>
</evidence>
<comment type="similarity">
    <text evidence="1">Belongs to the SIKE family.</text>
</comment>
<comment type="caution">
    <text evidence="5">The sequence shown here is derived from an EMBL/GenBank/DDBJ whole genome shotgun (WGS) entry which is preliminary data.</text>
</comment>
<protein>
    <recommendedName>
        <fullName evidence="7">FGFR1 oncogene partner 2 homolog</fullName>
    </recommendedName>
</protein>
<accession>A0A9D4MI28</accession>
<sequence length="237" mass="27011">MAYSVEKLLSDAATLVSRLKEHDTIADILISQTSNLHKRMEAMREYQDDITELNEIAKHRPRSHLVIGIAQENRQIRELQQENRELQIALEEHQSALELIMKKYREQVVTLIETRNCEQALAGNNDQSKEMEKLINKICEMANIMQKSVTVDEDASAADKERLTQLEIENRGLRELLEICSTGRFRIREDQPLSTDNRGCKTGAEAGGTTGSDEKQEIETDEKSGERTPRNEDMVGT</sequence>
<evidence type="ECO:0000256" key="3">
    <source>
        <dbReference type="SAM" id="Coils"/>
    </source>
</evidence>
<organism evidence="5 6">
    <name type="scientific">Dreissena polymorpha</name>
    <name type="common">Zebra mussel</name>
    <name type="synonym">Mytilus polymorpha</name>
    <dbReference type="NCBI Taxonomy" id="45954"/>
    <lineage>
        <taxon>Eukaryota</taxon>
        <taxon>Metazoa</taxon>
        <taxon>Spiralia</taxon>
        <taxon>Lophotrochozoa</taxon>
        <taxon>Mollusca</taxon>
        <taxon>Bivalvia</taxon>
        <taxon>Autobranchia</taxon>
        <taxon>Heteroconchia</taxon>
        <taxon>Euheterodonta</taxon>
        <taxon>Imparidentia</taxon>
        <taxon>Neoheterodontei</taxon>
        <taxon>Myida</taxon>
        <taxon>Dreissenoidea</taxon>
        <taxon>Dreissenidae</taxon>
        <taxon>Dreissena</taxon>
    </lineage>
</organism>
<dbReference type="AlphaFoldDB" id="A0A9D4MI28"/>
<keyword evidence="6" id="KW-1185">Reference proteome</keyword>
<reference evidence="5" key="1">
    <citation type="journal article" date="2019" name="bioRxiv">
        <title>The Genome of the Zebra Mussel, Dreissena polymorpha: A Resource for Invasive Species Research.</title>
        <authorList>
            <person name="McCartney M.A."/>
            <person name="Auch B."/>
            <person name="Kono T."/>
            <person name="Mallez S."/>
            <person name="Zhang Y."/>
            <person name="Obille A."/>
            <person name="Becker A."/>
            <person name="Abrahante J.E."/>
            <person name="Garbe J."/>
            <person name="Badalamenti J.P."/>
            <person name="Herman A."/>
            <person name="Mangelson H."/>
            <person name="Liachko I."/>
            <person name="Sullivan S."/>
            <person name="Sone E.D."/>
            <person name="Koren S."/>
            <person name="Silverstein K.A.T."/>
            <person name="Beckman K.B."/>
            <person name="Gohl D.M."/>
        </authorList>
    </citation>
    <scope>NUCLEOTIDE SEQUENCE</scope>
    <source>
        <strain evidence="5">Duluth1</strain>
        <tissue evidence="5">Whole animal</tissue>
    </source>
</reference>
<keyword evidence="2 3" id="KW-0175">Coiled coil</keyword>
<gene>
    <name evidence="5" type="ORF">DPMN_001201</name>
</gene>
<name>A0A9D4MI28_DREPO</name>
<proteinExistence type="inferred from homology"/>
<feature type="region of interest" description="Disordered" evidence="4">
    <location>
        <begin position="191"/>
        <end position="237"/>
    </location>
</feature>
<evidence type="ECO:0000313" key="5">
    <source>
        <dbReference type="EMBL" id="KAH3877338.1"/>
    </source>
</evidence>
<evidence type="ECO:0000256" key="4">
    <source>
        <dbReference type="SAM" id="MobiDB-lite"/>
    </source>
</evidence>
<reference evidence="5" key="2">
    <citation type="submission" date="2020-11" db="EMBL/GenBank/DDBJ databases">
        <authorList>
            <person name="McCartney M.A."/>
            <person name="Auch B."/>
            <person name="Kono T."/>
            <person name="Mallez S."/>
            <person name="Becker A."/>
            <person name="Gohl D.M."/>
            <person name="Silverstein K.A.T."/>
            <person name="Koren S."/>
            <person name="Bechman K.B."/>
            <person name="Herman A."/>
            <person name="Abrahante J.E."/>
            <person name="Garbe J."/>
        </authorList>
    </citation>
    <scope>NUCLEOTIDE SEQUENCE</scope>
    <source>
        <strain evidence="5">Duluth1</strain>
        <tissue evidence="5">Whole animal</tissue>
    </source>
</reference>
<feature type="compositionally biased region" description="Basic and acidic residues" evidence="4">
    <location>
        <begin position="212"/>
        <end position="237"/>
    </location>
</feature>
<evidence type="ECO:0000256" key="1">
    <source>
        <dbReference type="ARBA" id="ARBA00005537"/>
    </source>
</evidence>
<dbReference type="Proteomes" id="UP000828390">
    <property type="component" value="Unassembled WGS sequence"/>
</dbReference>
<dbReference type="Pfam" id="PF05769">
    <property type="entry name" value="SIKE"/>
    <property type="match status" value="1"/>
</dbReference>
<dbReference type="InterPro" id="IPR008555">
    <property type="entry name" value="SIKE"/>
</dbReference>